<feature type="compositionally biased region" description="Polar residues" evidence="6">
    <location>
        <begin position="7"/>
        <end position="20"/>
    </location>
</feature>
<dbReference type="GO" id="GO:0005085">
    <property type="term" value="F:guanyl-nucleotide exchange factor activity"/>
    <property type="evidence" value="ECO:0007669"/>
    <property type="project" value="InterPro"/>
</dbReference>
<dbReference type="InterPro" id="IPR036860">
    <property type="entry name" value="SH2_dom_sf"/>
</dbReference>
<feature type="compositionally biased region" description="Pro residues" evidence="6">
    <location>
        <begin position="1070"/>
        <end position="1080"/>
    </location>
</feature>
<evidence type="ECO:0000256" key="4">
    <source>
        <dbReference type="ARBA" id="ARBA00022490"/>
    </source>
</evidence>
<dbReference type="FunFam" id="1.20.1050.80:FF:000002">
    <property type="entry name" value="Ras and Rab interactor 2"/>
    <property type="match status" value="1"/>
</dbReference>
<feature type="domain" description="VPS9" evidence="7">
    <location>
        <begin position="803"/>
        <end position="946"/>
    </location>
</feature>
<dbReference type="InterPro" id="IPR003123">
    <property type="entry name" value="VPS9"/>
</dbReference>
<feature type="compositionally biased region" description="Polar residues" evidence="6">
    <location>
        <begin position="357"/>
        <end position="366"/>
    </location>
</feature>
<comment type="subcellular location">
    <subcellularLocation>
        <location evidence="1">Cytoplasm</location>
    </subcellularLocation>
</comment>
<feature type="compositionally biased region" description="Low complexity" evidence="6">
    <location>
        <begin position="450"/>
        <end position="460"/>
    </location>
</feature>
<accession>A0A3Q1IGB3</accession>
<evidence type="ECO:0000259" key="7">
    <source>
        <dbReference type="PROSITE" id="PS51205"/>
    </source>
</evidence>
<keyword evidence="9" id="KW-1185">Reference proteome</keyword>
<dbReference type="PROSITE" id="PS51205">
    <property type="entry name" value="VPS9"/>
    <property type="match status" value="1"/>
</dbReference>
<keyword evidence="5" id="KW-0727">SH2 domain</keyword>
<dbReference type="InterPro" id="IPR045046">
    <property type="entry name" value="Vps9-like"/>
</dbReference>
<feature type="compositionally biased region" description="Basic and acidic residues" evidence="6">
    <location>
        <begin position="525"/>
        <end position="563"/>
    </location>
</feature>
<dbReference type="RefSeq" id="XP_026209898.1">
    <property type="nucleotide sequence ID" value="XM_026354113.1"/>
</dbReference>
<feature type="region of interest" description="Disordered" evidence="6">
    <location>
        <begin position="357"/>
        <end position="670"/>
    </location>
</feature>
<feature type="compositionally biased region" description="Basic and acidic residues" evidence="6">
    <location>
        <begin position="421"/>
        <end position="439"/>
    </location>
</feature>
<name>A0A3Q1IGB3_ANATE</name>
<feature type="compositionally biased region" description="Low complexity" evidence="6">
    <location>
        <begin position="22"/>
        <end position="32"/>
    </location>
</feature>
<dbReference type="OMA" id="RFEQDSY"/>
<evidence type="ECO:0000256" key="6">
    <source>
        <dbReference type="SAM" id="MobiDB-lite"/>
    </source>
</evidence>
<dbReference type="Gene3D" id="3.30.505.10">
    <property type="entry name" value="SH2 domain"/>
    <property type="match status" value="1"/>
</dbReference>
<evidence type="ECO:0000256" key="3">
    <source>
        <dbReference type="ARBA" id="ARBA00022468"/>
    </source>
</evidence>
<feature type="compositionally biased region" description="Basic and acidic residues" evidence="6">
    <location>
        <begin position="485"/>
        <end position="511"/>
    </location>
</feature>
<feature type="region of interest" description="Disordered" evidence="6">
    <location>
        <begin position="1"/>
        <end position="134"/>
    </location>
</feature>
<comment type="similarity">
    <text evidence="2">Belongs to the RIN (Ras interaction/interference) family.</text>
</comment>
<dbReference type="Proteomes" id="UP000265040">
    <property type="component" value="Chromosome 12"/>
</dbReference>
<sequence>MEASVVPQDTSHTSPLTGALNTPRMPSSSLTPPSLPSQPPARPCRPKQPPPPVKPSQLPSRPPLPPSTPLSLPPTVPKPSPPISTNAAPVFVSAPLTSNPPPPSLPPPLSPTPISSSPLLQPTAASDLTPSCTPPSLPLSSPFTVPCAFSSSSSTPPPLPVIPPFSPTPPLAKPLDHLAGSASVWQPKGLSQDQTTSILEKEMAGVFVVHSTQDKSMMLSVRLPDEHGALHVHNLMIRQHKSYVHLDGSSLVFDDIFKLISFYCVSRDILAVTLRLPWAITTATSREELEVISAMGADFWTSNLNQQAKNQDQVSPQNHSSSYLYINPITVERSLDNDLSSSSICTLDTTHQIITSSLQNGETPQKASPEVKGQTKNKPNKDIKYKRPPPRPPSLGSGSGMGLLFSSPSLPQTPSSVSTAADRKEEGRGGGGEREERKSTFTSPPPSRPPALALLQSRTAPPLPPAPLRRTSSRKSTDPEVGEGTGREKGQNPAKTTEKEEGVEGREEKTGNKSGLLAEVVEQENSSRHPEEEEEVKRDREKKEKEDEKEEKEVTMDKEEDKQTSGSQCVSLPAKPSRPVPPPRRKPADTPVCPSQAAGGLANQSAKRAPPPSPVRRPDVSLYSPQGGVALGTDPDSCSASSTEEEGELIQEQEQNHSRPAGSHSPKALVKRTSTTVMLDRARYRLSTVLTGLISHDRRLTQRIVEMARAHTSYIGNLVNEHRAFTLETMVNHSTSTGLLQEIRQMMTQLKSYLLQSAELQVMLEPQHQYSQDKLENIVEAALCKSVLKPLREPIYQCLEKLHTENGGLKQLAQNQSVVLGSTTTALGITTAVPEASAMEKISIKLNNLHLEYSPQKKIDLLLKACKIIYDAMSVSCPGRAHGADDFLPVMMYVLARSNLSALQLDVEYMMELMDPSLTLGEGSYYLTTTYGALEHIKTFDQQRSATRQLSREVQDSIHRWERRRTLNKESMAQGSVRDFLTVCSPDFGVNPKTLGVLPNTTIQQLSEQCAARFEEDSYTLSMYIDGVHKPLAPTDLALNVKNSCQPGAYCFVYHPSDQVHNKPSRTCPSDPPPPPPPPAENAFPADTAAVDAEEPEAAEESLITL</sequence>
<dbReference type="GO" id="GO:0005829">
    <property type="term" value="C:cytosol"/>
    <property type="evidence" value="ECO:0007669"/>
    <property type="project" value="TreeGrafter"/>
</dbReference>
<reference evidence="8" key="3">
    <citation type="submission" date="2025-09" db="UniProtKB">
        <authorList>
            <consortium name="Ensembl"/>
        </authorList>
    </citation>
    <scope>IDENTIFICATION</scope>
</reference>
<dbReference type="PANTHER" id="PTHR23101">
    <property type="entry name" value="RAB GDP/GTP EXCHANGE FACTOR"/>
    <property type="match status" value="1"/>
</dbReference>
<dbReference type="GO" id="GO:0016192">
    <property type="term" value="P:vesicle-mediated transport"/>
    <property type="evidence" value="ECO:0007669"/>
    <property type="project" value="InterPro"/>
</dbReference>
<gene>
    <name evidence="8" type="primary">RIN3</name>
</gene>
<feature type="compositionally biased region" description="Low complexity" evidence="6">
    <location>
        <begin position="112"/>
        <end position="131"/>
    </location>
</feature>
<feature type="compositionally biased region" description="Pro residues" evidence="6">
    <location>
        <begin position="98"/>
        <end position="111"/>
    </location>
</feature>
<proteinExistence type="inferred from homology"/>
<evidence type="ECO:0000256" key="2">
    <source>
        <dbReference type="ARBA" id="ARBA00006919"/>
    </source>
</evidence>
<reference evidence="8" key="1">
    <citation type="submission" date="2021-04" db="EMBL/GenBank/DDBJ databases">
        <authorList>
            <consortium name="Wellcome Sanger Institute Data Sharing"/>
        </authorList>
    </citation>
    <scope>NUCLEOTIDE SEQUENCE [LARGE SCALE GENOMIC DNA]</scope>
</reference>
<feature type="compositionally biased region" description="Pro residues" evidence="6">
    <location>
        <begin position="33"/>
        <end position="82"/>
    </location>
</feature>
<reference evidence="8" key="2">
    <citation type="submission" date="2025-08" db="UniProtKB">
        <authorList>
            <consortium name="Ensembl"/>
        </authorList>
    </citation>
    <scope>IDENTIFICATION</scope>
</reference>
<protein>
    <recommendedName>
        <fullName evidence="7">VPS9 domain-containing protein</fullName>
    </recommendedName>
</protein>
<dbReference type="SMART" id="SM00167">
    <property type="entry name" value="VPS9"/>
    <property type="match status" value="1"/>
</dbReference>
<keyword evidence="4" id="KW-0963">Cytoplasm</keyword>
<dbReference type="InterPro" id="IPR037191">
    <property type="entry name" value="VPS9_dom_sf"/>
</dbReference>
<dbReference type="OrthoDB" id="21085at2759"/>
<organism evidence="8 9">
    <name type="scientific">Anabas testudineus</name>
    <name type="common">Climbing perch</name>
    <name type="synonym">Anthias testudineus</name>
    <dbReference type="NCBI Taxonomy" id="64144"/>
    <lineage>
        <taxon>Eukaryota</taxon>
        <taxon>Metazoa</taxon>
        <taxon>Chordata</taxon>
        <taxon>Craniata</taxon>
        <taxon>Vertebrata</taxon>
        <taxon>Euteleostomi</taxon>
        <taxon>Actinopterygii</taxon>
        <taxon>Neopterygii</taxon>
        <taxon>Teleostei</taxon>
        <taxon>Neoteleostei</taxon>
        <taxon>Acanthomorphata</taxon>
        <taxon>Anabantaria</taxon>
        <taxon>Anabantiformes</taxon>
        <taxon>Anabantoidei</taxon>
        <taxon>Anabantidae</taxon>
        <taxon>Anabas</taxon>
    </lineage>
</organism>
<evidence type="ECO:0000313" key="9">
    <source>
        <dbReference type="Proteomes" id="UP000265040"/>
    </source>
</evidence>
<dbReference type="Pfam" id="PF23268">
    <property type="entry name" value="RIN1"/>
    <property type="match status" value="1"/>
</dbReference>
<evidence type="ECO:0000256" key="5">
    <source>
        <dbReference type="ARBA" id="ARBA00022999"/>
    </source>
</evidence>
<dbReference type="PANTHER" id="PTHR23101:SF58">
    <property type="entry name" value="RAS AND RAB INTERACTOR 3"/>
    <property type="match status" value="1"/>
</dbReference>
<dbReference type="FunCoup" id="A0A3Q1IGB3">
    <property type="interactions" value="821"/>
</dbReference>
<dbReference type="AlphaFoldDB" id="A0A3Q1IGB3"/>
<evidence type="ECO:0000256" key="1">
    <source>
        <dbReference type="ARBA" id="ARBA00004496"/>
    </source>
</evidence>
<feature type="region of interest" description="Disordered" evidence="6">
    <location>
        <begin position="1062"/>
        <end position="1106"/>
    </location>
</feature>
<keyword evidence="3" id="KW-0343">GTPase activation</keyword>
<dbReference type="InParanoid" id="A0A3Q1IGB3"/>
<dbReference type="GO" id="GO:0005096">
    <property type="term" value="F:GTPase activator activity"/>
    <property type="evidence" value="ECO:0007669"/>
    <property type="project" value="UniProtKB-KW"/>
</dbReference>
<evidence type="ECO:0000313" key="8">
    <source>
        <dbReference type="Ensembl" id="ENSATEP00000018464.1"/>
    </source>
</evidence>
<dbReference type="GO" id="GO:0031267">
    <property type="term" value="F:small GTPase binding"/>
    <property type="evidence" value="ECO:0007669"/>
    <property type="project" value="TreeGrafter"/>
</dbReference>
<dbReference type="GeneID" id="113158307"/>
<dbReference type="Ensembl" id="ENSATET00000018775.3">
    <property type="protein sequence ID" value="ENSATEP00000018464.1"/>
    <property type="gene ID" value="ENSATEG00000012858.3"/>
</dbReference>
<dbReference type="GO" id="GO:0030139">
    <property type="term" value="C:endocytic vesicle"/>
    <property type="evidence" value="ECO:0007669"/>
    <property type="project" value="TreeGrafter"/>
</dbReference>
<dbReference type="Pfam" id="PF02204">
    <property type="entry name" value="VPS9"/>
    <property type="match status" value="1"/>
</dbReference>
<dbReference type="SUPFAM" id="SSF55550">
    <property type="entry name" value="SH2 domain"/>
    <property type="match status" value="1"/>
</dbReference>
<dbReference type="GeneTree" id="ENSGT00940000158622"/>
<dbReference type="STRING" id="64144.ENSATEP00000018464"/>
<dbReference type="Gene3D" id="1.20.1050.80">
    <property type="entry name" value="VPS9 domain"/>
    <property type="match status" value="1"/>
</dbReference>
<dbReference type="SUPFAM" id="SSF109993">
    <property type="entry name" value="VPS9 domain"/>
    <property type="match status" value="1"/>
</dbReference>